<dbReference type="GO" id="GO:0005576">
    <property type="term" value="C:extracellular region"/>
    <property type="evidence" value="ECO:0007669"/>
    <property type="project" value="UniProtKB-SubCell"/>
</dbReference>
<evidence type="ECO:0000256" key="4">
    <source>
        <dbReference type="SAM" id="MobiDB-lite"/>
    </source>
</evidence>
<keyword evidence="5" id="KW-0472">Membrane</keyword>
<dbReference type="InterPro" id="IPR045379">
    <property type="entry name" value="Crinkler_N"/>
</dbReference>
<evidence type="ECO:0000256" key="5">
    <source>
        <dbReference type="SAM" id="Phobius"/>
    </source>
</evidence>
<dbReference type="HOGENOM" id="CLU_318075_0_0_1"/>
<evidence type="ECO:0000256" key="3">
    <source>
        <dbReference type="ARBA" id="ARBA00022525"/>
    </source>
</evidence>
<comment type="subcellular location">
    <subcellularLocation>
        <location evidence="1">Host cell</location>
    </subcellularLocation>
    <subcellularLocation>
        <location evidence="2">Secreted</location>
    </subcellularLocation>
</comment>
<feature type="transmembrane region" description="Helical" evidence="5">
    <location>
        <begin position="93"/>
        <end position="116"/>
    </location>
</feature>
<dbReference type="RefSeq" id="XP_001876552.1">
    <property type="nucleotide sequence ID" value="XM_001876517.1"/>
</dbReference>
<dbReference type="Pfam" id="PF20147">
    <property type="entry name" value="Crinkler"/>
    <property type="match status" value="1"/>
</dbReference>
<evidence type="ECO:0000313" key="7">
    <source>
        <dbReference type="EMBL" id="EDR12288.1"/>
    </source>
</evidence>
<dbReference type="InParanoid" id="B0CXM2"/>
<dbReference type="EMBL" id="DS547094">
    <property type="protein sequence ID" value="EDR12288.1"/>
    <property type="molecule type" value="Genomic_DNA"/>
</dbReference>
<dbReference type="OrthoDB" id="3261131at2759"/>
<keyword evidence="5" id="KW-0812">Transmembrane</keyword>
<dbReference type="SUPFAM" id="SSF56112">
    <property type="entry name" value="Protein kinase-like (PK-like)"/>
    <property type="match status" value="1"/>
</dbReference>
<dbReference type="Proteomes" id="UP000001194">
    <property type="component" value="Unassembled WGS sequence"/>
</dbReference>
<keyword evidence="8" id="KW-1185">Reference proteome</keyword>
<proteinExistence type="predicted"/>
<dbReference type="InterPro" id="IPR011009">
    <property type="entry name" value="Kinase-like_dom_sf"/>
</dbReference>
<protein>
    <submittedName>
        <fullName evidence="7">Predicted protein</fullName>
    </submittedName>
</protein>
<evidence type="ECO:0000259" key="6">
    <source>
        <dbReference type="Pfam" id="PF20147"/>
    </source>
</evidence>
<feature type="compositionally biased region" description="Low complexity" evidence="4">
    <location>
        <begin position="303"/>
        <end position="319"/>
    </location>
</feature>
<feature type="transmembrane region" description="Helical" evidence="5">
    <location>
        <begin position="155"/>
        <end position="178"/>
    </location>
</feature>
<reference evidence="7 8" key="1">
    <citation type="journal article" date="2008" name="Nature">
        <title>The genome of Laccaria bicolor provides insights into mycorrhizal symbiosis.</title>
        <authorList>
            <person name="Martin F."/>
            <person name="Aerts A."/>
            <person name="Ahren D."/>
            <person name="Brun A."/>
            <person name="Danchin E.G.J."/>
            <person name="Duchaussoy F."/>
            <person name="Gibon J."/>
            <person name="Kohler A."/>
            <person name="Lindquist E."/>
            <person name="Pereda V."/>
            <person name="Salamov A."/>
            <person name="Shapiro H.J."/>
            <person name="Wuyts J."/>
            <person name="Blaudez D."/>
            <person name="Buee M."/>
            <person name="Brokstein P."/>
            <person name="Canbaeck B."/>
            <person name="Cohen D."/>
            <person name="Courty P.E."/>
            <person name="Coutinho P.M."/>
            <person name="Delaruelle C."/>
            <person name="Detter J.C."/>
            <person name="Deveau A."/>
            <person name="DiFazio S."/>
            <person name="Duplessis S."/>
            <person name="Fraissinet-Tachet L."/>
            <person name="Lucic E."/>
            <person name="Frey-Klett P."/>
            <person name="Fourrey C."/>
            <person name="Feussner I."/>
            <person name="Gay G."/>
            <person name="Grimwood J."/>
            <person name="Hoegger P.J."/>
            <person name="Jain P."/>
            <person name="Kilaru S."/>
            <person name="Labbe J."/>
            <person name="Lin Y.C."/>
            <person name="Legue V."/>
            <person name="Le Tacon F."/>
            <person name="Marmeisse R."/>
            <person name="Melayah D."/>
            <person name="Montanini B."/>
            <person name="Muratet M."/>
            <person name="Nehls U."/>
            <person name="Niculita-Hirzel H."/>
            <person name="Oudot-Le Secq M.P."/>
            <person name="Peter M."/>
            <person name="Quesneville H."/>
            <person name="Rajashekar B."/>
            <person name="Reich M."/>
            <person name="Rouhier N."/>
            <person name="Schmutz J."/>
            <person name="Yin T."/>
            <person name="Chalot M."/>
            <person name="Henrissat B."/>
            <person name="Kuees U."/>
            <person name="Lucas S."/>
            <person name="Van de Peer Y."/>
            <person name="Podila G.K."/>
            <person name="Polle A."/>
            <person name="Pukkila P.J."/>
            <person name="Richardson P.M."/>
            <person name="Rouze P."/>
            <person name="Sanders I.R."/>
            <person name="Stajich J.E."/>
            <person name="Tunlid A."/>
            <person name="Tuskan G."/>
            <person name="Grigoriev I.V."/>
        </authorList>
    </citation>
    <scope>NUCLEOTIDE SEQUENCE [LARGE SCALE GENOMIC DNA]</scope>
    <source>
        <strain evidence="8">S238N-H82 / ATCC MYA-4686</strain>
    </source>
</reference>
<evidence type="ECO:0000256" key="2">
    <source>
        <dbReference type="ARBA" id="ARBA00004613"/>
    </source>
</evidence>
<dbReference type="GeneID" id="6072538"/>
<feature type="domain" description="Crinkler effector protein N-terminal" evidence="6">
    <location>
        <begin position="327"/>
        <end position="425"/>
    </location>
</feature>
<sequence>MVLRRHRRVRRLKLPRQVESVPESLEKVGYGAYGYIFDVGVLATTSSTLISILTFNYIVPLLLPSPSPSSSSSSSSPSFFAKLRVLSTKTLRIQAYSLFFCCFVLLAAMIPFMLFFATREAVVRAFVGALELPKEVVDKVSAASGSTPVYSKIDYIRLVAIFPWFSLFFTFIAAVVLLKADKVARAAAIVNANLETSDEKAKSEASDEKETESRLEKSYDIPNTKVNTTGDDFNHMYAFVRVVPTLLTKFLHIGKICPFSLAMWGPIYRPSPMFRIDRLPPPRNGGLMGLQVGAFARKRQAKPSGASHAGPSSSTSTTDTVKDSTRMKLFCWILDKSESSFPVDVAHDDTVDDLKKEVMKTNSHALAGLDAVQLTIYKVSIKVTKNLKNEVSKYQLVEDDFLLESDILSDAFPNPVQGYLHVVVQIPFVGPGKRKPGEPAEGVHDRLKRTRLATMTPSDAGEPSLYLNLQNDPSEKILDDRPHPDADIPPIPLLYDGFGHFLNVMAGHDDVPGLADVQVRELHDAVDDFASKMTGYFGHEDERGDVGLNCLNKIFAARRATPIPAISSAAIGSIRSDGHNIAIHGSGTMGVEFKNSIAGINSLPTVELTGYVARLVSRMDQQIYEGWRVPCLGLTIVGCDITFYAIIAIDHRFRIIALTPTFSCIASASDGRDRTCLYSAFVASSVLQACLIQDATTISRNPAAIIPTPARLFPAVTRLRSYPPSNQYFSFEIQSFFPERLPNCLLYVAETPGPDKQRVVIKFARKYSIELHDFCARLGHAPAIYAFERLPGGWCAVAMRYVKSATPITHSPLLPTHRQLWEGQLRALMKKFHDQGLCHGDLRSPNIACEGQSVMLLDFDWGGKEGEACYPTWRLNEELLAGRVSEDLKITKDDDLRVWLPWYMISSTLFFLLSP</sequence>
<gene>
    <name evidence="7" type="ORF">LACBIDRAFT_323439</name>
</gene>
<dbReference type="KEGG" id="lbc:LACBIDRAFT_323439"/>
<keyword evidence="3" id="KW-0964">Secreted</keyword>
<name>B0CXM2_LACBS</name>
<accession>B0CXM2</accession>
<dbReference type="AlphaFoldDB" id="B0CXM2"/>
<feature type="region of interest" description="Disordered" evidence="4">
    <location>
        <begin position="299"/>
        <end position="320"/>
    </location>
</feature>
<dbReference type="GO" id="GO:0043657">
    <property type="term" value="C:host cell"/>
    <property type="evidence" value="ECO:0007669"/>
    <property type="project" value="UniProtKB-SubCell"/>
</dbReference>
<evidence type="ECO:0000256" key="1">
    <source>
        <dbReference type="ARBA" id="ARBA00004340"/>
    </source>
</evidence>
<keyword evidence="5" id="KW-1133">Transmembrane helix</keyword>
<organism evidence="8">
    <name type="scientific">Laccaria bicolor (strain S238N-H82 / ATCC MYA-4686)</name>
    <name type="common">Bicoloured deceiver</name>
    <name type="synonym">Laccaria laccata var. bicolor</name>
    <dbReference type="NCBI Taxonomy" id="486041"/>
    <lineage>
        <taxon>Eukaryota</taxon>
        <taxon>Fungi</taxon>
        <taxon>Dikarya</taxon>
        <taxon>Basidiomycota</taxon>
        <taxon>Agaricomycotina</taxon>
        <taxon>Agaricomycetes</taxon>
        <taxon>Agaricomycetidae</taxon>
        <taxon>Agaricales</taxon>
        <taxon>Agaricineae</taxon>
        <taxon>Hydnangiaceae</taxon>
        <taxon>Laccaria</taxon>
    </lineage>
</organism>
<evidence type="ECO:0000313" key="8">
    <source>
        <dbReference type="Proteomes" id="UP000001194"/>
    </source>
</evidence>